<accession>A0ABW2JEH5</accession>
<dbReference type="SUPFAM" id="SSF52540">
    <property type="entry name" value="P-loop containing nucleoside triphosphate hydrolases"/>
    <property type="match status" value="1"/>
</dbReference>
<dbReference type="PRINTS" id="PR00364">
    <property type="entry name" value="DISEASERSIST"/>
</dbReference>
<proteinExistence type="predicted"/>
<keyword evidence="3" id="KW-1185">Reference proteome</keyword>
<dbReference type="GO" id="GO:0005524">
    <property type="term" value="F:ATP binding"/>
    <property type="evidence" value="ECO:0007669"/>
    <property type="project" value="UniProtKB-KW"/>
</dbReference>
<feature type="region of interest" description="Disordered" evidence="1">
    <location>
        <begin position="611"/>
        <end position="630"/>
    </location>
</feature>
<dbReference type="EMBL" id="JBHTCF010000002">
    <property type="protein sequence ID" value="MFC7303895.1"/>
    <property type="molecule type" value="Genomic_DNA"/>
</dbReference>
<dbReference type="PANTHER" id="PTHR47691:SF3">
    <property type="entry name" value="HTH-TYPE TRANSCRIPTIONAL REGULATOR RV0890C-RELATED"/>
    <property type="match status" value="1"/>
</dbReference>
<comment type="caution">
    <text evidence="2">The sequence shown here is derived from an EMBL/GenBank/DDBJ whole genome shotgun (WGS) entry which is preliminary data.</text>
</comment>
<gene>
    <name evidence="2" type="ORF">ACFQVC_06660</name>
</gene>
<name>A0ABW2JEH5_9ACTN</name>
<dbReference type="Gene3D" id="1.25.40.10">
    <property type="entry name" value="Tetratricopeptide repeat domain"/>
    <property type="match status" value="1"/>
</dbReference>
<evidence type="ECO:0000256" key="1">
    <source>
        <dbReference type="SAM" id="MobiDB-lite"/>
    </source>
</evidence>
<reference evidence="3" key="1">
    <citation type="journal article" date="2019" name="Int. J. Syst. Evol. Microbiol.">
        <title>The Global Catalogue of Microorganisms (GCM) 10K type strain sequencing project: providing services to taxonomists for standard genome sequencing and annotation.</title>
        <authorList>
            <consortium name="The Broad Institute Genomics Platform"/>
            <consortium name="The Broad Institute Genome Sequencing Center for Infectious Disease"/>
            <person name="Wu L."/>
            <person name="Ma J."/>
        </authorList>
    </citation>
    <scope>NUCLEOTIDE SEQUENCE [LARGE SCALE GENOMIC DNA]</scope>
    <source>
        <strain evidence="3">SYNS20</strain>
    </source>
</reference>
<dbReference type="InterPro" id="IPR027417">
    <property type="entry name" value="P-loop_NTPase"/>
</dbReference>
<evidence type="ECO:0000313" key="2">
    <source>
        <dbReference type="EMBL" id="MFC7303895.1"/>
    </source>
</evidence>
<keyword evidence="2" id="KW-0547">Nucleotide-binding</keyword>
<organism evidence="2 3">
    <name type="scientific">Streptomyces monticola</name>
    <dbReference type="NCBI Taxonomy" id="2666263"/>
    <lineage>
        <taxon>Bacteria</taxon>
        <taxon>Bacillati</taxon>
        <taxon>Actinomycetota</taxon>
        <taxon>Actinomycetes</taxon>
        <taxon>Kitasatosporales</taxon>
        <taxon>Streptomycetaceae</taxon>
        <taxon>Streptomyces</taxon>
    </lineage>
</organism>
<dbReference type="SUPFAM" id="SSF48452">
    <property type="entry name" value="TPR-like"/>
    <property type="match status" value="1"/>
</dbReference>
<dbReference type="RefSeq" id="WP_381827533.1">
    <property type="nucleotide sequence ID" value="NZ_JBHTCF010000002.1"/>
</dbReference>
<dbReference type="PANTHER" id="PTHR47691">
    <property type="entry name" value="REGULATOR-RELATED"/>
    <property type="match status" value="1"/>
</dbReference>
<dbReference type="InterPro" id="IPR011990">
    <property type="entry name" value="TPR-like_helical_dom_sf"/>
</dbReference>
<protein>
    <submittedName>
        <fullName evidence="2">ATP-binding protein</fullName>
    </submittedName>
</protein>
<dbReference type="Gene3D" id="3.40.50.300">
    <property type="entry name" value="P-loop containing nucleotide triphosphate hydrolases"/>
    <property type="match status" value="1"/>
</dbReference>
<sequence length="638" mass="67392">MRKHQQGAKGRRTGRAGARRALVGRDGELAAVRGLLAAGRLVTVVGPAGVGKSSLAAAAVSRFKNVVRVACWEEGPERRPTLHALNEALGADPEAGLPAAVGLLRGRRVLVLLDDFDPVHAECIHLVQTLLLHVPGLRVLATGRQPLGLGDEQVLRLRALPVTAPDGGDGPAVELFLRRARAARRGFTAEGADRDAVRALCVHLEGMPLALVLAAAQVPRMAPVRLAQLIEAGQCWLRADELPVRRHRSLRAAMEAQYALCDRTARLVWARLSVARGDFALDAAVFLCQGGGVLPHDVPACLARLAAAAILEPVREAGGVLPPRYRMTRVARDFGTERLHAAAESGAADDRHLLWYSRLATTAHDLWRGGQHARATLLIRDEAANIQAALGRSPRDATQADLAVSMALDLWFWWAVCGNAADGRDVLDRLLPLSDETSPLRARVLCLTGWLAASTGAEGAEGLLRQAWTAAVMAGDVATVGHVAHVQGMVALCTGDAERALGLLREAVHMVPADPVHGPPAALSHLALGIAHARGGELAEALQCIRCALSQPAARRDLLIRSLGQYGLALVDHLKGRRSRAWRRANRALALATSLGSPSATRAIERLLTDIERGPSGPGGTPVLPPACGDLAPGAAGG</sequence>
<evidence type="ECO:0000313" key="3">
    <source>
        <dbReference type="Proteomes" id="UP001596523"/>
    </source>
</evidence>
<keyword evidence="2" id="KW-0067">ATP-binding</keyword>
<dbReference type="Proteomes" id="UP001596523">
    <property type="component" value="Unassembled WGS sequence"/>
</dbReference>